<dbReference type="PANTHER" id="PTHR30627">
    <property type="entry name" value="PEPTIDOGLYCAN D,D-TRANSPEPTIDASE"/>
    <property type="match status" value="1"/>
</dbReference>
<dbReference type="InterPro" id="IPR001460">
    <property type="entry name" value="PCN-bd_Tpept"/>
</dbReference>
<dbReference type="Pfam" id="PF00905">
    <property type="entry name" value="Transpeptidase"/>
    <property type="match status" value="1"/>
</dbReference>
<dbReference type="InterPro" id="IPR005311">
    <property type="entry name" value="PBP_dimer"/>
</dbReference>
<keyword evidence="7" id="KW-0328">Glycosyltransferase</keyword>
<keyword evidence="4" id="KW-0812">Transmembrane</keyword>
<evidence type="ECO:0000259" key="6">
    <source>
        <dbReference type="Pfam" id="PF03717"/>
    </source>
</evidence>
<dbReference type="InterPro" id="IPR050515">
    <property type="entry name" value="Beta-lactam/transpept"/>
</dbReference>
<evidence type="ECO:0000256" key="3">
    <source>
        <dbReference type="ARBA" id="ARBA00023136"/>
    </source>
</evidence>
<dbReference type="Gene3D" id="3.90.1310.10">
    <property type="entry name" value="Penicillin-binding protein 2a (Domain 2)"/>
    <property type="match status" value="1"/>
</dbReference>
<keyword evidence="3 4" id="KW-0472">Membrane</keyword>
<dbReference type="Proteomes" id="UP001314796">
    <property type="component" value="Unassembled WGS sequence"/>
</dbReference>
<dbReference type="PANTHER" id="PTHR30627:SF24">
    <property type="entry name" value="PENICILLIN-BINDING PROTEIN 4B"/>
    <property type="match status" value="1"/>
</dbReference>
<keyword evidence="4" id="KW-1133">Transmembrane helix</keyword>
<evidence type="ECO:0000256" key="1">
    <source>
        <dbReference type="ARBA" id="ARBA00004370"/>
    </source>
</evidence>
<evidence type="ECO:0000259" key="5">
    <source>
        <dbReference type="Pfam" id="PF00905"/>
    </source>
</evidence>
<evidence type="ECO:0000256" key="2">
    <source>
        <dbReference type="ARBA" id="ARBA00007171"/>
    </source>
</evidence>
<reference evidence="7 8" key="1">
    <citation type="submission" date="2021-01" db="EMBL/GenBank/DDBJ databases">
        <title>Genomic Encyclopedia of Type Strains, Phase IV (KMG-IV): sequencing the most valuable type-strain genomes for metagenomic binning, comparative biology and taxonomic classification.</title>
        <authorList>
            <person name="Goeker M."/>
        </authorList>
    </citation>
    <scope>NUCLEOTIDE SEQUENCE [LARGE SCALE GENOMIC DNA]</scope>
    <source>
        <strain evidence="7 8">DSM 25890</strain>
    </source>
</reference>
<dbReference type="EC" id="2.4.1.129" evidence="7"/>
<keyword evidence="8" id="KW-1185">Reference proteome</keyword>
<organism evidence="7 8">
    <name type="scientific">Alkaliphilus hydrothermalis</name>
    <dbReference type="NCBI Taxonomy" id="1482730"/>
    <lineage>
        <taxon>Bacteria</taxon>
        <taxon>Bacillati</taxon>
        <taxon>Bacillota</taxon>
        <taxon>Clostridia</taxon>
        <taxon>Peptostreptococcales</taxon>
        <taxon>Natronincolaceae</taxon>
        <taxon>Alkaliphilus</taxon>
    </lineage>
</organism>
<name>A0ABS2NM02_9FIRM</name>
<accession>A0ABS2NM02</accession>
<evidence type="ECO:0000256" key="4">
    <source>
        <dbReference type="SAM" id="Phobius"/>
    </source>
</evidence>
<comment type="subcellular location">
    <subcellularLocation>
        <location evidence="1">Membrane</location>
    </subcellularLocation>
</comment>
<comment type="caution">
    <text evidence="7">The sequence shown here is derived from an EMBL/GenBank/DDBJ whole genome shotgun (WGS) entry which is preliminary data.</text>
</comment>
<dbReference type="SUPFAM" id="SSF56519">
    <property type="entry name" value="Penicillin binding protein dimerisation domain"/>
    <property type="match status" value="1"/>
</dbReference>
<feature type="transmembrane region" description="Helical" evidence="4">
    <location>
        <begin position="24"/>
        <end position="44"/>
    </location>
</feature>
<keyword evidence="7" id="KW-0808">Transferase</keyword>
<evidence type="ECO:0000313" key="8">
    <source>
        <dbReference type="Proteomes" id="UP001314796"/>
    </source>
</evidence>
<protein>
    <submittedName>
        <fullName evidence="7">Peptidoglycan glycosyltransferase/penicillin-binding protein 2</fullName>
        <ecNumber evidence="7">2.4.1.129</ecNumber>
    </submittedName>
</protein>
<evidence type="ECO:0000313" key="7">
    <source>
        <dbReference type="EMBL" id="MBM7613966.1"/>
    </source>
</evidence>
<dbReference type="InterPro" id="IPR036138">
    <property type="entry name" value="PBP_dimer_sf"/>
</dbReference>
<proteinExistence type="inferred from homology"/>
<dbReference type="Gene3D" id="3.40.710.10">
    <property type="entry name" value="DD-peptidase/beta-lactamase superfamily"/>
    <property type="match status" value="1"/>
</dbReference>
<dbReference type="GO" id="GO:0016757">
    <property type="term" value="F:glycosyltransferase activity"/>
    <property type="evidence" value="ECO:0007669"/>
    <property type="project" value="UniProtKB-KW"/>
</dbReference>
<dbReference type="EMBL" id="JAFBEE010000002">
    <property type="protein sequence ID" value="MBM7613966.1"/>
    <property type="molecule type" value="Genomic_DNA"/>
</dbReference>
<comment type="similarity">
    <text evidence="2">Belongs to the transpeptidase family.</text>
</comment>
<gene>
    <name evidence="7" type="ORF">JOC73_000475</name>
</gene>
<dbReference type="InterPro" id="IPR012338">
    <property type="entry name" value="Beta-lactam/transpept-like"/>
</dbReference>
<dbReference type="RefSeq" id="WP_204400248.1">
    <property type="nucleotide sequence ID" value="NZ_JAFBEE010000002.1"/>
</dbReference>
<sequence>MPRSRKDHTKRDSEEGAIVNRKRLIIMGMVASIMIVALMGRLFYIQIMKNDLYTTEVNKQRNISIPLSSGRGIIYDRNLIPLTDRTEETIGVIFPQLFQSNRENLSFLSSLTGVSTIELNSRIKRAKHIMEIPMKQELDWNDRRLVNTRGFFVIEKRSRYDTKNLLSHVIGYIGLVDKRGMSGLERSMEDVLAGQGTKSIAAVLDGRKRLLPGEGYTVVNTNKDEKHIKLTVDYHIQAIVEAALDKQESRGAVVVSDVETGEILAMASRPNFNPYNISKHLNSKGDELFNKGIQMTFPPGSIFKIVVAAAALEEGLVDLDEVFFCDGVEEVGNVAIRCNSHSQGGNGEITFQEAFANSCNSTFIQVGQRIGAEKIMEMAEHLGFNHKLNIGLIEEEKGNLPTGDYLKGPAIGNISIGQGQIEATPLQINQLTQIIANGGRRRTLYLIDEVVNNLQEKVEMALLEEVKVQARQFEKEPLKKETIKKLQYMMGLVMQKGTGKGIGEELAKSSAGKTGTAQSTEKGQSVLHAWFTGYYPTDKPKYAVTVFLQNGRSGGGNAVPVFREIVVKMKELGY</sequence>
<feature type="domain" description="Penicillin-binding protein dimerisation" evidence="6">
    <location>
        <begin position="68"/>
        <end position="200"/>
    </location>
</feature>
<dbReference type="SUPFAM" id="SSF56601">
    <property type="entry name" value="beta-lactamase/transpeptidase-like"/>
    <property type="match status" value="1"/>
</dbReference>
<feature type="domain" description="Penicillin-binding protein transpeptidase" evidence="5">
    <location>
        <begin position="251"/>
        <end position="566"/>
    </location>
</feature>
<dbReference type="Pfam" id="PF03717">
    <property type="entry name" value="PBP_dimer"/>
    <property type="match status" value="1"/>
</dbReference>